<dbReference type="Pfam" id="PF13560">
    <property type="entry name" value="HTH_31"/>
    <property type="match status" value="1"/>
</dbReference>
<gene>
    <name evidence="2" type="ORF">ACFFTL_35870</name>
</gene>
<dbReference type="Pfam" id="PF19054">
    <property type="entry name" value="DUF5753"/>
    <property type="match status" value="1"/>
</dbReference>
<organism evidence="2 3">
    <name type="scientific">Streptomyces yanii</name>
    <dbReference type="NCBI Taxonomy" id="78510"/>
    <lineage>
        <taxon>Bacteria</taxon>
        <taxon>Bacillati</taxon>
        <taxon>Actinomycetota</taxon>
        <taxon>Actinomycetes</taxon>
        <taxon>Kitasatosporales</taxon>
        <taxon>Streptomycetaceae</taxon>
        <taxon>Streptomyces</taxon>
    </lineage>
</organism>
<dbReference type="CDD" id="cd00093">
    <property type="entry name" value="HTH_XRE"/>
    <property type="match status" value="1"/>
</dbReference>
<feature type="domain" description="HTH cro/C1-type" evidence="1">
    <location>
        <begin position="6"/>
        <end position="60"/>
    </location>
</feature>
<accession>A0ABV5RI40</accession>
<dbReference type="Gene3D" id="1.10.260.40">
    <property type="entry name" value="lambda repressor-like DNA-binding domains"/>
    <property type="match status" value="1"/>
</dbReference>
<dbReference type="InterPro" id="IPR010982">
    <property type="entry name" value="Lambda_DNA-bd_dom_sf"/>
</dbReference>
<comment type="caution">
    <text evidence="2">The sequence shown here is derived from an EMBL/GenBank/DDBJ whole genome shotgun (WGS) entry which is preliminary data.</text>
</comment>
<sequence length="258" mass="28926">MFGTLLRFFRERAGVSQEALGLKIGFSKSQVAMVERGQRPPKGDFIVRADDVLGAQGALLAAAEELTFSHLASWFEPFAEEEATASARHEYETHVVPGLLQTEEYARVVFGGAHPPIDDEEVEGRVASRLARQSLLTRKPTPDISFVLELSALTHPLGGRKVYKHQLQHILDVGQLRHVHMQVMSPHRETHAGLSGPFVLLETKERRQFAYLEVQNRNFLISEQPDLGNLFGRYGILRAQALSPEESRKLIEQVAKEL</sequence>
<dbReference type="SUPFAM" id="SSF47413">
    <property type="entry name" value="lambda repressor-like DNA-binding domains"/>
    <property type="match status" value="1"/>
</dbReference>
<evidence type="ECO:0000259" key="1">
    <source>
        <dbReference type="PROSITE" id="PS50943"/>
    </source>
</evidence>
<evidence type="ECO:0000313" key="2">
    <source>
        <dbReference type="EMBL" id="MFB9577512.1"/>
    </source>
</evidence>
<keyword evidence="3" id="KW-1185">Reference proteome</keyword>
<dbReference type="InterPro" id="IPR001387">
    <property type="entry name" value="Cro/C1-type_HTH"/>
</dbReference>
<dbReference type="SMART" id="SM00530">
    <property type="entry name" value="HTH_XRE"/>
    <property type="match status" value="1"/>
</dbReference>
<protein>
    <submittedName>
        <fullName evidence="2">Helix-turn-helix transcriptional regulator</fullName>
    </submittedName>
</protein>
<proteinExistence type="predicted"/>
<name>A0ABV5RI40_9ACTN</name>
<dbReference type="EMBL" id="JBHMCG010000147">
    <property type="protein sequence ID" value="MFB9577512.1"/>
    <property type="molecule type" value="Genomic_DNA"/>
</dbReference>
<evidence type="ECO:0000313" key="3">
    <source>
        <dbReference type="Proteomes" id="UP001589710"/>
    </source>
</evidence>
<dbReference type="InterPro" id="IPR043917">
    <property type="entry name" value="DUF5753"/>
</dbReference>
<dbReference type="RefSeq" id="WP_345512203.1">
    <property type="nucleotide sequence ID" value="NZ_BAAAXD010000015.1"/>
</dbReference>
<reference evidence="2 3" key="1">
    <citation type="submission" date="2024-09" db="EMBL/GenBank/DDBJ databases">
        <authorList>
            <person name="Sun Q."/>
            <person name="Mori K."/>
        </authorList>
    </citation>
    <scope>NUCLEOTIDE SEQUENCE [LARGE SCALE GENOMIC DNA]</scope>
    <source>
        <strain evidence="2 3">JCM 3331</strain>
    </source>
</reference>
<dbReference type="Proteomes" id="UP001589710">
    <property type="component" value="Unassembled WGS sequence"/>
</dbReference>
<dbReference type="PROSITE" id="PS50943">
    <property type="entry name" value="HTH_CROC1"/>
    <property type="match status" value="1"/>
</dbReference>